<dbReference type="InterPro" id="IPR016040">
    <property type="entry name" value="NAD(P)-bd_dom"/>
</dbReference>
<dbReference type="STRING" id="1280949.HAD_02505"/>
<dbReference type="Gene3D" id="3.40.50.720">
    <property type="entry name" value="NAD(P)-binding Rossmann-like Domain"/>
    <property type="match status" value="1"/>
</dbReference>
<dbReference type="RefSeq" id="WP_035569250.1">
    <property type="nucleotide sequence ID" value="NZ_ARYH01000001.1"/>
</dbReference>
<dbReference type="SUPFAM" id="SSF51735">
    <property type="entry name" value="NAD(P)-binding Rossmann-fold domains"/>
    <property type="match status" value="1"/>
</dbReference>
<proteinExistence type="predicted"/>
<dbReference type="OrthoDB" id="367683at2"/>
<dbReference type="PANTHER" id="PTHR15020:SF50">
    <property type="entry name" value="UPF0659 PROTEIN YMR090W"/>
    <property type="match status" value="1"/>
</dbReference>
<evidence type="ECO:0000313" key="3">
    <source>
        <dbReference type="Proteomes" id="UP000027446"/>
    </source>
</evidence>
<dbReference type="AlphaFoldDB" id="A0A069E3S9"/>
<feature type="domain" description="NAD(P)-binding" evidence="1">
    <location>
        <begin position="7"/>
        <end position="199"/>
    </location>
</feature>
<dbReference type="eggNOG" id="COG0702">
    <property type="taxonomic scope" value="Bacteria"/>
</dbReference>
<evidence type="ECO:0000259" key="1">
    <source>
        <dbReference type="Pfam" id="PF13460"/>
    </source>
</evidence>
<organism evidence="2 3">
    <name type="scientific">Hyphomonas adhaerens MHS-3</name>
    <dbReference type="NCBI Taxonomy" id="1280949"/>
    <lineage>
        <taxon>Bacteria</taxon>
        <taxon>Pseudomonadati</taxon>
        <taxon>Pseudomonadota</taxon>
        <taxon>Alphaproteobacteria</taxon>
        <taxon>Hyphomonadales</taxon>
        <taxon>Hyphomonadaceae</taxon>
        <taxon>Hyphomonas</taxon>
    </lineage>
</organism>
<comment type="caution">
    <text evidence="2">The sequence shown here is derived from an EMBL/GenBank/DDBJ whole genome shotgun (WGS) entry which is preliminary data.</text>
</comment>
<dbReference type="EMBL" id="ARYH01000001">
    <property type="protein sequence ID" value="KCZ84514.1"/>
    <property type="molecule type" value="Genomic_DNA"/>
</dbReference>
<sequence>MRIAVFGSTGGVGRHFVNQALEKGMAVTALVRSPGKLAGLPEGLTQVTGDVTDEEAVHHTVAGADAVVCALGAPLLDKSGIRATGTASIIRAMKAARVNRLVSLSSIGAGDSYPLIPGLYKYFLGPLMMERMFADHEAQEAEIAASGLDWIIARPGPYRDGARTGTYAHGVTADVPDRKLKFHINRADVADFLIHQLSDNTYLHKPAWLTS</sequence>
<dbReference type="PANTHER" id="PTHR15020">
    <property type="entry name" value="FLAVIN REDUCTASE-RELATED"/>
    <property type="match status" value="1"/>
</dbReference>
<name>A0A069E3S9_9PROT</name>
<dbReference type="Pfam" id="PF13460">
    <property type="entry name" value="NAD_binding_10"/>
    <property type="match status" value="1"/>
</dbReference>
<dbReference type="CDD" id="cd05244">
    <property type="entry name" value="BVR-B_like_SDR_a"/>
    <property type="match status" value="1"/>
</dbReference>
<protein>
    <submittedName>
        <fullName evidence="2">Putative NADH-flavin reductase</fullName>
    </submittedName>
</protein>
<accession>A0A069E3S9</accession>
<gene>
    <name evidence="2" type="ORF">HAD_02505</name>
</gene>
<dbReference type="InterPro" id="IPR036291">
    <property type="entry name" value="NAD(P)-bd_dom_sf"/>
</dbReference>
<dbReference type="Proteomes" id="UP000027446">
    <property type="component" value="Unassembled WGS sequence"/>
</dbReference>
<dbReference type="PATRIC" id="fig|1280949.3.peg.516"/>
<keyword evidence="3" id="KW-1185">Reference proteome</keyword>
<reference evidence="2 3" key="1">
    <citation type="journal article" date="2014" name="Antonie Van Leeuwenhoek">
        <title>Hyphomonas beringensis sp. nov. and Hyphomonas chukchiensis sp. nov., isolated from surface seawater of the Bering Sea and Chukchi Sea.</title>
        <authorList>
            <person name="Li C."/>
            <person name="Lai Q."/>
            <person name="Li G."/>
            <person name="Dong C."/>
            <person name="Wang J."/>
            <person name="Liao Y."/>
            <person name="Shao Z."/>
        </authorList>
    </citation>
    <scope>NUCLEOTIDE SEQUENCE [LARGE SCALE GENOMIC DNA]</scope>
    <source>
        <strain evidence="2 3">MHS-3</strain>
    </source>
</reference>
<evidence type="ECO:0000313" key="2">
    <source>
        <dbReference type="EMBL" id="KCZ84514.1"/>
    </source>
</evidence>